<dbReference type="InterPro" id="IPR008503">
    <property type="entry name" value="Asp_endopeptidase"/>
</dbReference>
<evidence type="ECO:0000313" key="2">
    <source>
        <dbReference type="EMBL" id="QQD24652.1"/>
    </source>
</evidence>
<reference evidence="2 3" key="1">
    <citation type="submission" date="2019-11" db="EMBL/GenBank/DDBJ databases">
        <title>Venatorbacter sp. nov. a predator of Campylobacter and other Gram-negative bacteria.</title>
        <authorList>
            <person name="Saeedi A."/>
            <person name="Cummings N.J."/>
            <person name="Connerton I.F."/>
            <person name="Connerton P.L."/>
        </authorList>
    </citation>
    <scope>NUCLEOTIDE SEQUENCE [LARGE SCALE GENOMIC DNA]</scope>
    <source>
        <strain evidence="2">XL5</strain>
    </source>
</reference>
<dbReference type="AlphaFoldDB" id="A0A9E8FLN5"/>
<dbReference type="EMBL" id="CP046056">
    <property type="protein sequence ID" value="QQD24652.1"/>
    <property type="molecule type" value="Genomic_DNA"/>
</dbReference>
<dbReference type="GO" id="GO:0006508">
    <property type="term" value="P:proteolysis"/>
    <property type="evidence" value="ECO:0007669"/>
    <property type="project" value="UniProtKB-KW"/>
</dbReference>
<evidence type="ECO:0000259" key="1">
    <source>
        <dbReference type="Pfam" id="PF05618"/>
    </source>
</evidence>
<protein>
    <submittedName>
        <fullName evidence="2">ATP-dependent zinc protease</fullName>
    </submittedName>
</protein>
<dbReference type="PANTHER" id="PTHR38037">
    <property type="entry name" value="ZN_PROTEASE DOMAIN-CONTAINING PROTEIN"/>
    <property type="match status" value="1"/>
</dbReference>
<sequence>MTKPVLGYIEHITLPDFGIDCYAKVDTGACTSSLHADHIEPFKRNGERWVRFHVQFDNDHHTLNQVCEAPVVARRIIASSNGQRSSRYIIRTTLNAAGDSWPIEVSLSNRGSMKYPMLIGRKAIAGRFLVDVSQPADSLSDDSNND</sequence>
<dbReference type="KEGG" id="vcw:GJQ55_09350"/>
<keyword evidence="2" id="KW-0378">Hydrolase</keyword>
<keyword evidence="3" id="KW-1185">Reference proteome</keyword>
<proteinExistence type="predicted"/>
<dbReference type="RefSeq" id="WP_228344711.1">
    <property type="nucleotide sequence ID" value="NZ_CP045550.1"/>
</dbReference>
<evidence type="ECO:0000313" key="3">
    <source>
        <dbReference type="Proteomes" id="UP000596074"/>
    </source>
</evidence>
<gene>
    <name evidence="2" type="ORF">GJQ55_09350</name>
</gene>
<accession>A0A9E8FLN5</accession>
<name>A0A9E8FLN5_9GAMM</name>
<dbReference type="Pfam" id="PF05618">
    <property type="entry name" value="Zn_protease"/>
    <property type="match status" value="1"/>
</dbReference>
<keyword evidence="2" id="KW-0645">Protease</keyword>
<dbReference type="SUPFAM" id="SSF50630">
    <property type="entry name" value="Acid proteases"/>
    <property type="match status" value="1"/>
</dbReference>
<dbReference type="Proteomes" id="UP000596074">
    <property type="component" value="Chromosome"/>
</dbReference>
<dbReference type="PANTHER" id="PTHR38037:SF1">
    <property type="entry name" value="ATP-DEPENDENT ZINC PROTEASE DOMAIN-CONTAINING PROTEIN-RELATED"/>
    <property type="match status" value="1"/>
</dbReference>
<dbReference type="Gene3D" id="2.40.70.10">
    <property type="entry name" value="Acid Proteases"/>
    <property type="match status" value="1"/>
</dbReference>
<feature type="domain" description="Retropepsin-like aspartic endopeptidase" evidence="1">
    <location>
        <begin position="5"/>
        <end position="134"/>
    </location>
</feature>
<dbReference type="InterPro" id="IPR021109">
    <property type="entry name" value="Peptidase_aspartic_dom_sf"/>
</dbReference>
<organism evidence="2 3">
    <name type="scientific">Venatoribacter cucullus</name>
    <dbReference type="NCBI Taxonomy" id="2661630"/>
    <lineage>
        <taxon>Bacteria</taxon>
        <taxon>Pseudomonadati</taxon>
        <taxon>Pseudomonadota</taxon>
        <taxon>Gammaproteobacteria</taxon>
        <taxon>Oceanospirillales</taxon>
        <taxon>Oceanospirillaceae</taxon>
        <taxon>Venatoribacter</taxon>
    </lineage>
</organism>
<dbReference type="GO" id="GO:0008233">
    <property type="term" value="F:peptidase activity"/>
    <property type="evidence" value="ECO:0007669"/>
    <property type="project" value="UniProtKB-KW"/>
</dbReference>